<dbReference type="InterPro" id="IPR015911">
    <property type="entry name" value="Phosphoglycerate_kinase_CS"/>
</dbReference>
<dbReference type="InterPro" id="IPR036043">
    <property type="entry name" value="Phosphoglycerate_kinase_sf"/>
</dbReference>
<dbReference type="InterPro" id="IPR001576">
    <property type="entry name" value="Phosphoglycerate_kinase"/>
</dbReference>
<dbReference type="SUPFAM" id="SSF53748">
    <property type="entry name" value="Phosphoglycerate kinase"/>
    <property type="match status" value="1"/>
</dbReference>
<dbReference type="GO" id="GO:0004618">
    <property type="term" value="F:phosphoglycerate kinase activity"/>
    <property type="evidence" value="ECO:0007669"/>
    <property type="project" value="UniProtKB-EC"/>
</dbReference>
<name>A0A1G2R4U9_9BACT</name>
<proteinExistence type="inferred from homology"/>
<dbReference type="EMBL" id="MHTW01000018">
    <property type="protein sequence ID" value="OHA67101.1"/>
    <property type="molecule type" value="Genomic_DNA"/>
</dbReference>
<evidence type="ECO:0000256" key="3">
    <source>
        <dbReference type="ARBA" id="ARBA00008982"/>
    </source>
</evidence>
<dbReference type="GO" id="GO:0006094">
    <property type="term" value="P:gluconeogenesis"/>
    <property type="evidence" value="ECO:0007669"/>
    <property type="project" value="TreeGrafter"/>
</dbReference>
<dbReference type="Pfam" id="PF00162">
    <property type="entry name" value="PGK"/>
    <property type="match status" value="2"/>
</dbReference>
<keyword evidence="8 11" id="KW-0418">Kinase</keyword>
<keyword evidence="9 10" id="KW-0067">ATP-binding</keyword>
<protein>
    <recommendedName>
        <fullName evidence="5 11">Phosphoglycerate kinase</fullName>
        <ecNumber evidence="4 11">2.7.2.3</ecNumber>
    </recommendedName>
</protein>
<evidence type="ECO:0000256" key="8">
    <source>
        <dbReference type="ARBA" id="ARBA00022777"/>
    </source>
</evidence>
<dbReference type="GO" id="GO:0006096">
    <property type="term" value="P:glycolytic process"/>
    <property type="evidence" value="ECO:0007669"/>
    <property type="project" value="InterPro"/>
</dbReference>
<evidence type="ECO:0000256" key="9">
    <source>
        <dbReference type="ARBA" id="ARBA00022840"/>
    </source>
</evidence>
<gene>
    <name evidence="12" type="ORF">A3C82_02515</name>
</gene>
<evidence type="ECO:0000256" key="11">
    <source>
        <dbReference type="RuleBase" id="RU000532"/>
    </source>
</evidence>
<keyword evidence="6 11" id="KW-0808">Transferase</keyword>
<dbReference type="STRING" id="1802451.A3C82_02515"/>
<keyword evidence="7" id="KW-0547">Nucleotide-binding</keyword>
<dbReference type="PIRSF" id="PIRSF000724">
    <property type="entry name" value="Pgk"/>
    <property type="match status" value="1"/>
</dbReference>
<evidence type="ECO:0000256" key="10">
    <source>
        <dbReference type="PIRSR" id="PIRSR000724-2"/>
    </source>
</evidence>
<dbReference type="PROSITE" id="PS00111">
    <property type="entry name" value="PGLYCERATE_KINASE"/>
    <property type="match status" value="1"/>
</dbReference>
<evidence type="ECO:0000256" key="4">
    <source>
        <dbReference type="ARBA" id="ARBA00013061"/>
    </source>
</evidence>
<feature type="binding site" evidence="10">
    <location>
        <position position="283"/>
    </location>
    <ligand>
        <name>ATP</name>
        <dbReference type="ChEBI" id="CHEBI:30616"/>
    </ligand>
</feature>
<dbReference type="Gene3D" id="3.40.50.1260">
    <property type="entry name" value="Phosphoglycerate kinase, N-terminal domain"/>
    <property type="match status" value="3"/>
</dbReference>
<dbReference type="PANTHER" id="PTHR11406:SF23">
    <property type="entry name" value="PHOSPHOGLYCERATE KINASE 1, CHLOROPLASTIC-RELATED"/>
    <property type="match status" value="1"/>
</dbReference>
<dbReference type="GO" id="GO:0005829">
    <property type="term" value="C:cytosol"/>
    <property type="evidence" value="ECO:0007669"/>
    <property type="project" value="TreeGrafter"/>
</dbReference>
<comment type="similarity">
    <text evidence="3 11">Belongs to the phosphoglycerate kinase family.</text>
</comment>
<accession>A0A1G2R4U9</accession>
<comment type="caution">
    <text evidence="12">The sequence shown here is derived from an EMBL/GenBank/DDBJ whole genome shotgun (WGS) entry which is preliminary data.</text>
</comment>
<dbReference type="GO" id="GO:0043531">
    <property type="term" value="F:ADP binding"/>
    <property type="evidence" value="ECO:0007669"/>
    <property type="project" value="TreeGrafter"/>
</dbReference>
<sequence>MLMKSIRDAKIAGLRVLMRCDFNVPLSKEGDILDDFRIRSSLPAMEYVLQKGGKLILATHLGDPDGKPVRPLSTSKIREKLAELLDVLVEQVKDCVGKDVERAVHAMASGEALLLENVRFHKEEQENGKEFAKKLAALGDIYVNDAFSVCHRKHASVVGVPGFIPSYAGFFLEQEIEGLKRISSSPRRPVVAVIGGKKIESKLPVIDYISKTANAVLLGNVLANEAKSKKVKFKNSSKVFVPLDGIPGQGKEFDIGLTTRALYLKILKDAKTVFWAGPLGKVEDARYEAGSLAIARAIIKSNAYSVAGGGDLAAFLGKHRLREKFSHVSTGGSAMLEFLAGKKLPGLKALDYYARN</sequence>
<evidence type="ECO:0000313" key="12">
    <source>
        <dbReference type="EMBL" id="OHA67101.1"/>
    </source>
</evidence>
<feature type="binding site" evidence="10">
    <location>
        <position position="202"/>
    </location>
    <ligand>
        <name>ATP</name>
        <dbReference type="ChEBI" id="CHEBI:30616"/>
    </ligand>
</feature>
<evidence type="ECO:0000256" key="5">
    <source>
        <dbReference type="ARBA" id="ARBA00016471"/>
    </source>
</evidence>
<evidence type="ECO:0000256" key="2">
    <source>
        <dbReference type="ARBA" id="ARBA00004838"/>
    </source>
</evidence>
<dbReference type="GO" id="GO:0005524">
    <property type="term" value="F:ATP binding"/>
    <property type="evidence" value="ECO:0007669"/>
    <property type="project" value="UniProtKB-KW"/>
</dbReference>
<reference evidence="12 13" key="1">
    <citation type="journal article" date="2016" name="Nat. Commun.">
        <title>Thousands of microbial genomes shed light on interconnected biogeochemical processes in an aquifer system.</title>
        <authorList>
            <person name="Anantharaman K."/>
            <person name="Brown C.T."/>
            <person name="Hug L.A."/>
            <person name="Sharon I."/>
            <person name="Castelle C.J."/>
            <person name="Probst A.J."/>
            <person name="Thomas B.C."/>
            <person name="Singh A."/>
            <person name="Wilkins M.J."/>
            <person name="Karaoz U."/>
            <person name="Brodie E.L."/>
            <person name="Williams K.H."/>
            <person name="Hubbard S.S."/>
            <person name="Banfield J.F."/>
        </authorList>
    </citation>
    <scope>NUCLEOTIDE SEQUENCE [LARGE SCALE GENOMIC DNA]</scope>
</reference>
<evidence type="ECO:0000256" key="1">
    <source>
        <dbReference type="ARBA" id="ARBA00000642"/>
    </source>
</evidence>
<comment type="catalytic activity">
    <reaction evidence="1 11">
        <text>(2R)-3-phosphoglycerate + ATP = (2R)-3-phospho-glyceroyl phosphate + ADP</text>
        <dbReference type="Rhea" id="RHEA:14801"/>
        <dbReference type="ChEBI" id="CHEBI:30616"/>
        <dbReference type="ChEBI" id="CHEBI:57604"/>
        <dbReference type="ChEBI" id="CHEBI:58272"/>
        <dbReference type="ChEBI" id="CHEBI:456216"/>
        <dbReference type="EC" id="2.7.2.3"/>
    </reaction>
</comment>
<evidence type="ECO:0000256" key="7">
    <source>
        <dbReference type="ARBA" id="ARBA00022741"/>
    </source>
</evidence>
<evidence type="ECO:0000256" key="6">
    <source>
        <dbReference type="ARBA" id="ARBA00022679"/>
    </source>
</evidence>
<dbReference type="PRINTS" id="PR00477">
    <property type="entry name" value="PHGLYCKINASE"/>
</dbReference>
<dbReference type="Proteomes" id="UP000176901">
    <property type="component" value="Unassembled WGS sequence"/>
</dbReference>
<evidence type="ECO:0000313" key="13">
    <source>
        <dbReference type="Proteomes" id="UP000176901"/>
    </source>
</evidence>
<dbReference type="FunFam" id="3.40.50.1260:FF:000006">
    <property type="entry name" value="Phosphoglycerate kinase"/>
    <property type="match status" value="1"/>
</dbReference>
<organism evidence="12 13">
    <name type="scientific">Candidatus Wildermuthbacteria bacterium RIFCSPHIGHO2_02_FULL_47_12</name>
    <dbReference type="NCBI Taxonomy" id="1802451"/>
    <lineage>
        <taxon>Bacteria</taxon>
        <taxon>Candidatus Wildermuthiibacteriota</taxon>
    </lineage>
</organism>
<dbReference type="PANTHER" id="PTHR11406">
    <property type="entry name" value="PHOSPHOGLYCERATE KINASE"/>
    <property type="match status" value="1"/>
</dbReference>
<dbReference type="InterPro" id="IPR015824">
    <property type="entry name" value="Phosphoglycerate_kinase_N"/>
</dbReference>
<dbReference type="AlphaFoldDB" id="A0A1G2R4U9"/>
<comment type="pathway">
    <text evidence="2">Carbohydrate degradation; glycolysis; pyruvate from D-glyceraldehyde 3-phosphate: step 2/5.</text>
</comment>
<dbReference type="EC" id="2.7.2.3" evidence="4 11"/>